<comment type="caution">
    <text evidence="1">The sequence shown here is derived from an EMBL/GenBank/DDBJ whole genome shotgun (WGS) entry which is preliminary data.</text>
</comment>
<protein>
    <submittedName>
        <fullName evidence="1">Uncharacterized protein</fullName>
    </submittedName>
</protein>
<dbReference type="Proteomes" id="UP000653730">
    <property type="component" value="Unassembled WGS sequence"/>
</dbReference>
<gene>
    <name evidence="1" type="ORF">IBL28_17975</name>
</gene>
<dbReference type="AlphaFoldDB" id="A0A926JUM2"/>
<proteinExistence type="predicted"/>
<accession>A0A926JUM2</accession>
<reference evidence="1 2" key="1">
    <citation type="submission" date="2020-09" db="EMBL/GenBank/DDBJ databases">
        <title>Sinomicrobium weinanense sp. nov., a halophilic bacteria isolated from saline-alkali soil.</title>
        <authorList>
            <person name="Wu P."/>
            <person name="Ren H."/>
            <person name="Mei Y."/>
            <person name="Liang Y."/>
            <person name="Chen Z."/>
        </authorList>
    </citation>
    <scope>NUCLEOTIDE SEQUENCE [LARGE SCALE GENOMIC DNA]</scope>
    <source>
        <strain evidence="1 2">FJxs</strain>
    </source>
</reference>
<evidence type="ECO:0000313" key="1">
    <source>
        <dbReference type="EMBL" id="MBC9797865.1"/>
    </source>
</evidence>
<dbReference type="EMBL" id="JACVDC010000076">
    <property type="protein sequence ID" value="MBC9797865.1"/>
    <property type="molecule type" value="Genomic_DNA"/>
</dbReference>
<name>A0A926JUM2_9FLAO</name>
<sequence length="294" mass="33840">MSELISIKQPFAERYTLTIDSDLMAVNMNMKSKAQIRWDFRVLNVDSIGGDMEVELIQLDNILLESNNPMVKEVSAMSRIFGRMYNELHLTLDKSGKIMDVLNMDLILRKWKQTKREMQEVVEENDDLKQVINLNDEIFQNQANLKAAIQASEFFSVCFGEIYGEYIHTQKTVVKPNFLNTANVQWAYSIYTDNDNTYDSGCISIYAKADPHGGLGQGFNQRAYKNFSQQIDVGKLEPVLAEHITFGVERQTGKLLEALVRKEEIAQQESLYTKMNYHVISDTLLKENRRVITE</sequence>
<organism evidence="1 2">
    <name type="scientific">Sinomicrobium weinanense</name>
    <dbReference type="NCBI Taxonomy" id="2842200"/>
    <lineage>
        <taxon>Bacteria</taxon>
        <taxon>Pseudomonadati</taxon>
        <taxon>Bacteroidota</taxon>
        <taxon>Flavobacteriia</taxon>
        <taxon>Flavobacteriales</taxon>
        <taxon>Flavobacteriaceae</taxon>
        <taxon>Sinomicrobium</taxon>
    </lineage>
</organism>
<dbReference type="RefSeq" id="WP_187966994.1">
    <property type="nucleotide sequence ID" value="NZ_JACVDC010000076.1"/>
</dbReference>
<evidence type="ECO:0000313" key="2">
    <source>
        <dbReference type="Proteomes" id="UP000653730"/>
    </source>
</evidence>
<keyword evidence="2" id="KW-1185">Reference proteome</keyword>